<feature type="domain" description="Nascent polypeptide-associated complex subunit alpha-like UBA" evidence="2">
    <location>
        <begin position="90"/>
        <end position="127"/>
    </location>
</feature>
<dbReference type="AlphaFoldDB" id="A0A383UNT9"/>
<evidence type="ECO:0000256" key="1">
    <source>
        <dbReference type="SAM" id="MobiDB-lite"/>
    </source>
</evidence>
<feature type="compositionally biased region" description="Polar residues" evidence="1">
    <location>
        <begin position="1"/>
        <end position="13"/>
    </location>
</feature>
<organism evidence="3 4">
    <name type="scientific">Blumeria hordei</name>
    <name type="common">Barley powdery mildew</name>
    <name type="synonym">Blumeria graminis f. sp. hordei</name>
    <dbReference type="NCBI Taxonomy" id="2867405"/>
    <lineage>
        <taxon>Eukaryota</taxon>
        <taxon>Fungi</taxon>
        <taxon>Dikarya</taxon>
        <taxon>Ascomycota</taxon>
        <taxon>Pezizomycotina</taxon>
        <taxon>Leotiomycetes</taxon>
        <taxon>Erysiphales</taxon>
        <taxon>Erysiphaceae</taxon>
        <taxon>Blumeria</taxon>
    </lineage>
</organism>
<accession>A0A383UNT9</accession>
<proteinExistence type="predicted"/>
<dbReference type="GO" id="GO:0050821">
    <property type="term" value="P:protein stabilization"/>
    <property type="evidence" value="ECO:0007669"/>
    <property type="project" value="TreeGrafter"/>
</dbReference>
<sequence length="131" mass="14581">MTNKKTNQASEVDTSGDMEEENLVSKSAEDRKAAAALSSIEREDDDSNNAKDIDHEAVRKAMKRLDDGDSNGIVQRKVDSNNLAKSIKYAPADINLIVEELELSKPKANELLRLNDGDLEKALRQFIRQPL</sequence>
<dbReference type="InterPro" id="IPR052617">
    <property type="entry name" value="Huntingtin-int_K"/>
</dbReference>
<dbReference type="PANTHER" id="PTHR31184:SF2">
    <property type="entry name" value="HUNTINGTIN-INTERACTING PROTEIN K"/>
    <property type="match status" value="1"/>
</dbReference>
<dbReference type="VEuPathDB" id="FungiDB:BLGHR1_12142"/>
<dbReference type="GO" id="GO:0043066">
    <property type="term" value="P:negative regulation of apoptotic process"/>
    <property type="evidence" value="ECO:0007669"/>
    <property type="project" value="TreeGrafter"/>
</dbReference>
<dbReference type="InterPro" id="IPR038922">
    <property type="entry name" value="HYPK_UBA"/>
</dbReference>
<evidence type="ECO:0000313" key="4">
    <source>
        <dbReference type="Proteomes" id="UP000275772"/>
    </source>
</evidence>
<dbReference type="EMBL" id="UNSH01000036">
    <property type="protein sequence ID" value="SZF01378.1"/>
    <property type="molecule type" value="Genomic_DNA"/>
</dbReference>
<evidence type="ECO:0000313" key="3">
    <source>
        <dbReference type="EMBL" id="SZF01378.1"/>
    </source>
</evidence>
<reference evidence="3 4" key="1">
    <citation type="submission" date="2017-11" db="EMBL/GenBank/DDBJ databases">
        <authorList>
            <person name="Kracher B."/>
        </authorList>
    </citation>
    <scope>NUCLEOTIDE SEQUENCE [LARGE SCALE GENOMIC DNA]</scope>
    <source>
        <strain evidence="3 4">RACE1</strain>
    </source>
</reference>
<dbReference type="PANTHER" id="PTHR31184">
    <property type="entry name" value="HUNTINGTIN-INTERACTING PROTEIN K FAMILY MEMBER"/>
    <property type="match status" value="1"/>
</dbReference>
<dbReference type="InterPro" id="IPR044034">
    <property type="entry name" value="NAC-like_UBA"/>
</dbReference>
<gene>
    <name evidence="3" type="ORF">BLGHR1_12142</name>
</gene>
<dbReference type="Proteomes" id="UP000275772">
    <property type="component" value="Unassembled WGS sequence"/>
</dbReference>
<dbReference type="Pfam" id="PF19026">
    <property type="entry name" value="UBA_HYPK"/>
    <property type="match status" value="1"/>
</dbReference>
<feature type="region of interest" description="Disordered" evidence="1">
    <location>
        <begin position="1"/>
        <end position="54"/>
    </location>
</feature>
<name>A0A383UNT9_BLUHO</name>
<dbReference type="CDD" id="cd14361">
    <property type="entry name" value="UBA_HYPK"/>
    <property type="match status" value="1"/>
</dbReference>
<evidence type="ECO:0000259" key="2">
    <source>
        <dbReference type="Pfam" id="PF19026"/>
    </source>
</evidence>
<protein>
    <recommendedName>
        <fullName evidence="2">Nascent polypeptide-associated complex subunit alpha-like UBA domain-containing protein</fullName>
    </recommendedName>
</protein>